<dbReference type="AlphaFoldDB" id="A0A9Q0JZG4"/>
<dbReference type="PANTHER" id="PTHR32278:SF111">
    <property type="entry name" value="F-BOX PROTEIN PP2-B12-RELATED"/>
    <property type="match status" value="1"/>
</dbReference>
<gene>
    <name evidence="2" type="ORF">NE237_013950</name>
</gene>
<reference evidence="2" key="1">
    <citation type="journal article" date="2023" name="Plant J.">
        <title>The genome of the king protea, Protea cynaroides.</title>
        <authorList>
            <person name="Chang J."/>
            <person name="Duong T.A."/>
            <person name="Schoeman C."/>
            <person name="Ma X."/>
            <person name="Roodt D."/>
            <person name="Barker N."/>
            <person name="Li Z."/>
            <person name="Van de Peer Y."/>
            <person name="Mizrachi E."/>
        </authorList>
    </citation>
    <scope>NUCLEOTIDE SEQUENCE</scope>
    <source>
        <tissue evidence="2">Young leaves</tissue>
    </source>
</reference>
<accession>A0A9Q0JZG4</accession>
<comment type="caution">
    <text evidence="2">The sequence shown here is derived from an EMBL/GenBank/DDBJ whole genome shotgun (WGS) entry which is preliminary data.</text>
</comment>
<dbReference type="InterPro" id="IPR001810">
    <property type="entry name" value="F-box_dom"/>
</dbReference>
<keyword evidence="3" id="KW-1185">Reference proteome</keyword>
<dbReference type="EMBL" id="JAMYWD010000011">
    <property type="protein sequence ID" value="KAJ4957167.1"/>
    <property type="molecule type" value="Genomic_DNA"/>
</dbReference>
<dbReference type="Pfam" id="PF12937">
    <property type="entry name" value="F-box-like"/>
    <property type="match status" value="1"/>
</dbReference>
<proteinExistence type="predicted"/>
<dbReference type="OrthoDB" id="1918565at2759"/>
<dbReference type="CDD" id="cd22162">
    <property type="entry name" value="F-box_AtSKIP3-like"/>
    <property type="match status" value="1"/>
</dbReference>
<dbReference type="PANTHER" id="PTHR32278">
    <property type="entry name" value="F-BOX DOMAIN-CONTAINING PROTEIN"/>
    <property type="match status" value="1"/>
</dbReference>
<sequence length="107" mass="12006">MERRSTDDLNVLPEGCISNILSLTSPSDACRSSVVSSVFRSAADSNSVWERFLPSDIHRSFLHQCLRLCRLSRPRRSSFSISAIIPFLSTTALRPSHWRNSVGRSVI</sequence>
<name>A0A9Q0JZG4_9MAGN</name>
<evidence type="ECO:0000313" key="3">
    <source>
        <dbReference type="Proteomes" id="UP001141806"/>
    </source>
</evidence>
<dbReference type="SUPFAM" id="SSF81383">
    <property type="entry name" value="F-box domain"/>
    <property type="match status" value="1"/>
</dbReference>
<evidence type="ECO:0000313" key="2">
    <source>
        <dbReference type="EMBL" id="KAJ4957167.1"/>
    </source>
</evidence>
<protein>
    <recommendedName>
        <fullName evidence="1">F-box domain-containing protein</fullName>
    </recommendedName>
</protein>
<dbReference type="PROSITE" id="PS50181">
    <property type="entry name" value="FBOX"/>
    <property type="match status" value="1"/>
</dbReference>
<dbReference type="SMART" id="SM00256">
    <property type="entry name" value="FBOX"/>
    <property type="match status" value="1"/>
</dbReference>
<dbReference type="Proteomes" id="UP001141806">
    <property type="component" value="Unassembled WGS sequence"/>
</dbReference>
<feature type="domain" description="F-box" evidence="1">
    <location>
        <begin position="6"/>
        <end position="52"/>
    </location>
</feature>
<dbReference type="InterPro" id="IPR036047">
    <property type="entry name" value="F-box-like_dom_sf"/>
</dbReference>
<evidence type="ECO:0000259" key="1">
    <source>
        <dbReference type="PROSITE" id="PS50181"/>
    </source>
</evidence>
<organism evidence="2 3">
    <name type="scientific">Protea cynaroides</name>
    <dbReference type="NCBI Taxonomy" id="273540"/>
    <lineage>
        <taxon>Eukaryota</taxon>
        <taxon>Viridiplantae</taxon>
        <taxon>Streptophyta</taxon>
        <taxon>Embryophyta</taxon>
        <taxon>Tracheophyta</taxon>
        <taxon>Spermatophyta</taxon>
        <taxon>Magnoliopsida</taxon>
        <taxon>Proteales</taxon>
        <taxon>Proteaceae</taxon>
        <taxon>Protea</taxon>
    </lineage>
</organism>
<dbReference type="Gene3D" id="1.20.1280.50">
    <property type="match status" value="1"/>
</dbReference>